<dbReference type="InterPro" id="IPR016130">
    <property type="entry name" value="Tyr_Pase_AS"/>
</dbReference>
<dbReference type="GO" id="GO:0004726">
    <property type="term" value="F:non-membrane spanning protein tyrosine phosphatase activity"/>
    <property type="evidence" value="ECO:0007669"/>
    <property type="project" value="InterPro"/>
</dbReference>
<evidence type="ECO:0000313" key="11">
    <source>
        <dbReference type="EMBL" id="KAL0267691.1"/>
    </source>
</evidence>
<feature type="region of interest" description="Disordered" evidence="8">
    <location>
        <begin position="867"/>
        <end position="1014"/>
    </location>
</feature>
<feature type="compositionally biased region" description="Basic and acidic residues" evidence="8">
    <location>
        <begin position="867"/>
        <end position="888"/>
    </location>
</feature>
<keyword evidence="6" id="KW-0904">Protein phosphatase</keyword>
<feature type="compositionally biased region" description="Basic and acidic residues" evidence="8">
    <location>
        <begin position="965"/>
        <end position="974"/>
    </location>
</feature>
<dbReference type="GO" id="GO:0005737">
    <property type="term" value="C:cytoplasm"/>
    <property type="evidence" value="ECO:0007669"/>
    <property type="project" value="UniProtKB-SubCell"/>
</dbReference>
<evidence type="ECO:0000256" key="5">
    <source>
        <dbReference type="ARBA" id="ARBA00022801"/>
    </source>
</evidence>
<evidence type="ECO:0000259" key="10">
    <source>
        <dbReference type="PROSITE" id="PS50056"/>
    </source>
</evidence>
<sequence length="1311" mass="147735">MKEDREIIPLRTILQNCLNHIENLESNRSICDNYEKEFQDLKQFSETLKVKKEYACTEGEKEVNRKKNRYKDILPFNVSRVILSKYAGIPGSDYINANYIKGASGSPAYIASQGPLPNTVNDFWRMVVECEVQVIVMACNAEEAGKHKCENYWVEKEGEEKRFGMVEICLVKASTVCPDFLVRTMRLKYTNDKSVTEERTVCQFHYSAWPDHGVPPLVRPLLDMVRLVRDTQASETLPVLVHCSAGCGRTGTICAIDFVWGLLRAGKLTEEFSLFNLVKDMRKQRVAMVQTKEQYILVHQAVRELFKEQLRVIESHPYENIDVNGIPLIKDFEEPLYDTIGPCKNDCDEKQDENEVEKSEKKEVINNNSNKTETAPPLPRKKRPNIPFSKHEKEVENLTEKNRCSNIEKEKEVFDVSPSNSLLSKPRIAKLKALFERSPTNRDRNSSKHRGSQTVSRSHSLGAIRKPLFSEAMDTSEKNKSNTSVQPIPDGGKLKVPKLSLSTTVISKPVPLIKRSKSLKTISQPQKLTTFTSKSPPSSDTVRDNQYKSRSVSKASGKDSVPLCKPETVSKATFKKSVTSQDLQKAQFPKELYRRRRSLESLIGDEPPVITWPTTVMFAPVINNVKSQNSKNSTEVTPSSSKHSSKSGQGGKESATESLKQQFQTLTIEAQKKMTVLVSGIGIRERRNSFRQAISKDDGQIGKQNRAYEYIWVDPKKNKQKLESKTIQVRPYSKNYNDKLTVRNQNGEILHPVVPCDQPDGVRKEETPQNFNQNKTETARIDCSQSKPALIQRAKTQVINSDAHHSRFAQRPHVLVRTLSSHAIQDKNSAFSVVRPSDDSRRMAESKNLFLHRLNIEIQEGKNLRRPDVKDDIRGSNPKLEPRREHSGITETISITSGTKFGEKGTVHDTGTKWKEVSSVRLNPEDHREGEGAWNYGRPHATSAEKSGKSSGSGNTTNANFHGVHAFEHQKAFRESQPNENRKINRTPNSAPKSLEVSSGNNEGSGRRGTDVHVKDSYTDLDRKVHRTWVSPGSNAPNESVDVKLSNPHHTDYYPKGYDHHRPMCSPPVNYPKKVVLQSSNRKPQVIEVRKKNFFSGTNSVSSHSSGEMSHSDQHSQKSDSPRIMDTHDIEGIAKPEIIRIKPGHLKPPDKKTWVDDSSRHEHGSESSSSSSARELASVLPPKPPEEVYNYGIVASVKFRPNKPSHSRDDFVLGEPVAPPRVKRHASVKLSRQGATEHSITQLSTWASPEKKLMDTNNWNDALGVDLDAVAASMQRQKAESSGLSETSQSTKNYNSPTNSQFPFKKQQHYL</sequence>
<dbReference type="InterPro" id="IPR029021">
    <property type="entry name" value="Prot-tyrosine_phosphatase-like"/>
</dbReference>
<accession>A0AAW2HD27</accession>
<feature type="compositionally biased region" description="Basic and acidic residues" evidence="8">
    <location>
        <begin position="901"/>
        <end position="931"/>
    </location>
</feature>
<keyword evidence="3" id="KW-0963">Cytoplasm</keyword>
<dbReference type="SMART" id="SM00404">
    <property type="entry name" value="PTPc_motif"/>
    <property type="match status" value="1"/>
</dbReference>
<feature type="compositionally biased region" description="Polar residues" evidence="8">
    <location>
        <begin position="1274"/>
        <end position="1302"/>
    </location>
</feature>
<proteinExistence type="inferred from homology"/>
<feature type="domain" description="Tyrosine specific protein phosphatases" evidence="10">
    <location>
        <begin position="219"/>
        <end position="296"/>
    </location>
</feature>
<comment type="caution">
    <text evidence="11">The sequence shown here is derived from an EMBL/GenBank/DDBJ whole genome shotgun (WGS) entry which is preliminary data.</text>
</comment>
<feature type="compositionally biased region" description="Basic and acidic residues" evidence="8">
    <location>
        <begin position="389"/>
        <end position="399"/>
    </location>
</feature>
<feature type="region of interest" description="Disordered" evidence="8">
    <location>
        <begin position="1096"/>
        <end position="1181"/>
    </location>
</feature>
<feature type="compositionally biased region" description="Basic and acidic residues" evidence="8">
    <location>
        <begin position="434"/>
        <end position="446"/>
    </location>
</feature>
<feature type="compositionally biased region" description="Low complexity" evidence="8">
    <location>
        <begin position="889"/>
        <end position="899"/>
    </location>
</feature>
<dbReference type="EMBL" id="JARGDH010000005">
    <property type="protein sequence ID" value="KAL0267691.1"/>
    <property type="molecule type" value="Genomic_DNA"/>
</dbReference>
<dbReference type="PANTHER" id="PTHR45983:SF2">
    <property type="entry name" value="PROTEIN-TYROSINE-PHOSPHATASE"/>
    <property type="match status" value="1"/>
</dbReference>
<feature type="compositionally biased region" description="Polar residues" evidence="8">
    <location>
        <begin position="628"/>
        <end position="638"/>
    </location>
</feature>
<dbReference type="PROSITE" id="PS00383">
    <property type="entry name" value="TYR_PHOSPHATASE_1"/>
    <property type="match status" value="1"/>
</dbReference>
<dbReference type="InterPro" id="IPR000387">
    <property type="entry name" value="Tyr_Pase_dom"/>
</dbReference>
<evidence type="ECO:0000256" key="8">
    <source>
        <dbReference type="SAM" id="MobiDB-lite"/>
    </source>
</evidence>
<evidence type="ECO:0000256" key="4">
    <source>
        <dbReference type="ARBA" id="ARBA00022553"/>
    </source>
</evidence>
<feature type="compositionally biased region" description="Polar residues" evidence="8">
    <location>
        <begin position="519"/>
        <end position="540"/>
    </location>
</feature>
<comment type="subcellular location">
    <subcellularLocation>
        <location evidence="1">Cytoplasm</location>
    </subcellularLocation>
</comment>
<feature type="region of interest" description="Disordered" evidence="8">
    <location>
        <begin position="347"/>
        <end position="399"/>
    </location>
</feature>
<dbReference type="PROSITE" id="PS50056">
    <property type="entry name" value="TYR_PHOSPHATASE_2"/>
    <property type="match status" value="1"/>
</dbReference>
<dbReference type="Gene3D" id="3.90.190.10">
    <property type="entry name" value="Protein tyrosine phosphatase superfamily"/>
    <property type="match status" value="1"/>
</dbReference>
<keyword evidence="5" id="KW-0378">Hydrolase</keyword>
<dbReference type="SMART" id="SM00194">
    <property type="entry name" value="PTPc"/>
    <property type="match status" value="1"/>
</dbReference>
<feature type="region of interest" description="Disordered" evidence="8">
    <location>
        <begin position="628"/>
        <end position="658"/>
    </location>
</feature>
<protein>
    <recommendedName>
        <fullName evidence="2">protein-tyrosine-phosphatase</fullName>
        <ecNumber evidence="2">3.1.3.48</ecNumber>
    </recommendedName>
</protein>
<dbReference type="FunFam" id="3.90.190.10:FF:000045">
    <property type="entry name" value="Tyrosine-protein phosphatase non-receptor type 12"/>
    <property type="match status" value="1"/>
</dbReference>
<dbReference type="InterPro" id="IPR003595">
    <property type="entry name" value="Tyr_Pase_cat"/>
</dbReference>
<keyword evidence="4" id="KW-0597">Phosphoprotein</keyword>
<dbReference type="InterPro" id="IPR000242">
    <property type="entry name" value="PTP_cat"/>
</dbReference>
<name>A0AAW2HD27_9NEOP</name>
<reference evidence="11" key="1">
    <citation type="journal article" date="2024" name="Gigascience">
        <title>Chromosome-level genome of the poultry shaft louse Menopon gallinae provides insight into the host-switching and adaptive evolution of parasitic lice.</title>
        <authorList>
            <person name="Xu Y."/>
            <person name="Ma L."/>
            <person name="Liu S."/>
            <person name="Liang Y."/>
            <person name="Liu Q."/>
            <person name="He Z."/>
            <person name="Tian L."/>
            <person name="Duan Y."/>
            <person name="Cai W."/>
            <person name="Li H."/>
            <person name="Song F."/>
        </authorList>
    </citation>
    <scope>NUCLEOTIDE SEQUENCE</scope>
    <source>
        <strain evidence="11">Cailab_2023a</strain>
    </source>
</reference>
<dbReference type="Pfam" id="PF00102">
    <property type="entry name" value="Y_phosphatase"/>
    <property type="match status" value="1"/>
</dbReference>
<gene>
    <name evidence="11" type="ORF">PYX00_009886</name>
</gene>
<feature type="domain" description="Tyrosine-protein phosphatase" evidence="9">
    <location>
        <begin position="34"/>
        <end position="305"/>
    </location>
</feature>
<feature type="region of interest" description="Disordered" evidence="8">
    <location>
        <begin position="434"/>
        <end position="496"/>
    </location>
</feature>
<evidence type="ECO:0000256" key="7">
    <source>
        <dbReference type="ARBA" id="ARBA00034734"/>
    </source>
</evidence>
<feature type="compositionally biased region" description="Low complexity" evidence="8">
    <location>
        <begin position="941"/>
        <end position="960"/>
    </location>
</feature>
<feature type="compositionally biased region" description="Basic and acidic residues" evidence="8">
    <location>
        <begin position="1110"/>
        <end position="1140"/>
    </location>
</feature>
<evidence type="ECO:0000256" key="6">
    <source>
        <dbReference type="ARBA" id="ARBA00022912"/>
    </source>
</evidence>
<evidence type="ECO:0000256" key="3">
    <source>
        <dbReference type="ARBA" id="ARBA00022490"/>
    </source>
</evidence>
<feature type="region of interest" description="Disordered" evidence="8">
    <location>
        <begin position="1273"/>
        <end position="1311"/>
    </location>
</feature>
<dbReference type="EC" id="3.1.3.48" evidence="2"/>
<feature type="compositionally biased region" description="Basic and acidic residues" evidence="8">
    <location>
        <begin position="1005"/>
        <end position="1014"/>
    </location>
</feature>
<comment type="similarity">
    <text evidence="7">Belongs to the protein-tyrosine phosphatase family. Non-receptor class 4 subfamily.</text>
</comment>
<dbReference type="GO" id="GO:0048666">
    <property type="term" value="P:neuron development"/>
    <property type="evidence" value="ECO:0007669"/>
    <property type="project" value="UniProtKB-ARBA"/>
</dbReference>
<dbReference type="PANTHER" id="PTHR45983">
    <property type="entry name" value="TYROSINE PHOSPHATSE N18, PUTATIVE-RELATED"/>
    <property type="match status" value="1"/>
</dbReference>
<evidence type="ECO:0000256" key="1">
    <source>
        <dbReference type="ARBA" id="ARBA00004496"/>
    </source>
</evidence>
<dbReference type="PRINTS" id="PR00700">
    <property type="entry name" value="PRTYPHPHTASE"/>
</dbReference>
<feature type="compositionally biased region" description="Low complexity" evidence="8">
    <location>
        <begin position="1166"/>
        <end position="1178"/>
    </location>
</feature>
<dbReference type="GO" id="GO:0005634">
    <property type="term" value="C:nucleus"/>
    <property type="evidence" value="ECO:0007669"/>
    <property type="project" value="TreeGrafter"/>
</dbReference>
<feature type="compositionally biased region" description="Basic and acidic residues" evidence="8">
    <location>
        <begin position="1147"/>
        <end position="1165"/>
    </location>
</feature>
<dbReference type="PROSITE" id="PS50055">
    <property type="entry name" value="TYR_PHOSPHATASE_PTP"/>
    <property type="match status" value="1"/>
</dbReference>
<feature type="compositionally biased region" description="Low complexity" evidence="8">
    <location>
        <begin position="1096"/>
        <end position="1109"/>
    </location>
</feature>
<dbReference type="InterPro" id="IPR047170">
    <property type="entry name" value="PTN12/18/22"/>
</dbReference>
<dbReference type="SUPFAM" id="SSF52799">
    <property type="entry name" value="(Phosphotyrosine protein) phosphatases II"/>
    <property type="match status" value="1"/>
</dbReference>
<feature type="region of interest" description="Disordered" evidence="8">
    <location>
        <begin position="515"/>
        <end position="562"/>
    </location>
</feature>
<evidence type="ECO:0000259" key="9">
    <source>
        <dbReference type="PROSITE" id="PS50055"/>
    </source>
</evidence>
<feature type="compositionally biased region" description="Low complexity" evidence="8">
    <location>
        <begin position="994"/>
        <end position="1004"/>
    </location>
</feature>
<organism evidence="11">
    <name type="scientific">Menopon gallinae</name>
    <name type="common">poultry shaft louse</name>
    <dbReference type="NCBI Taxonomy" id="328185"/>
    <lineage>
        <taxon>Eukaryota</taxon>
        <taxon>Metazoa</taxon>
        <taxon>Ecdysozoa</taxon>
        <taxon>Arthropoda</taxon>
        <taxon>Hexapoda</taxon>
        <taxon>Insecta</taxon>
        <taxon>Pterygota</taxon>
        <taxon>Neoptera</taxon>
        <taxon>Paraneoptera</taxon>
        <taxon>Psocodea</taxon>
        <taxon>Troctomorpha</taxon>
        <taxon>Phthiraptera</taxon>
        <taxon>Amblycera</taxon>
        <taxon>Menoponidae</taxon>
        <taxon>Menopon</taxon>
    </lineage>
</organism>
<evidence type="ECO:0000256" key="2">
    <source>
        <dbReference type="ARBA" id="ARBA00013064"/>
    </source>
</evidence>
<dbReference type="CDD" id="cd14542">
    <property type="entry name" value="PTPc-N22_18_12"/>
    <property type="match status" value="1"/>
</dbReference>